<dbReference type="PANTHER" id="PTHR30461">
    <property type="entry name" value="DNA-INVERTASE FROM LAMBDOID PROPHAGE"/>
    <property type="match status" value="1"/>
</dbReference>
<dbReference type="InterPro" id="IPR011109">
    <property type="entry name" value="DNA_bind_recombinase_dom"/>
</dbReference>
<evidence type="ECO:0000259" key="2">
    <source>
        <dbReference type="PROSITE" id="PS51737"/>
    </source>
</evidence>
<dbReference type="Gene3D" id="3.40.50.1390">
    <property type="entry name" value="Resolvase, N-terminal catalytic domain"/>
    <property type="match status" value="1"/>
</dbReference>
<dbReference type="InterPro" id="IPR038109">
    <property type="entry name" value="DNA_bind_recomb_sf"/>
</dbReference>
<dbReference type="CDD" id="cd00338">
    <property type="entry name" value="Ser_Recombinase"/>
    <property type="match status" value="1"/>
</dbReference>
<dbReference type="GO" id="GO:0003677">
    <property type="term" value="F:DNA binding"/>
    <property type="evidence" value="ECO:0007669"/>
    <property type="project" value="InterPro"/>
</dbReference>
<dbReference type="Pfam" id="PF00239">
    <property type="entry name" value="Resolvase"/>
    <property type="match status" value="1"/>
</dbReference>
<evidence type="ECO:0000313" key="3">
    <source>
        <dbReference type="EMBL" id="MTR82093.1"/>
    </source>
</evidence>
<sequence length="426" mass="49163">MRVKVINKRPASVLQKKRVCAYARVSTDSRRQEDSLENQMETYERMITGNPEYEFIGVFADQGISGYCENRPQFQRMMEKARAGEIDLIITKSISRFARNTVTVLKFARELKELGVGIFFEEQNINTLSGDGEMMLAVLASFAQEESRSMSENNKWSIRKKFERGEVMITTSRFLGYDKNEYGDLIVNRKEAEIVSLTFDLYLLNVGSSRIGELLDYLGVKTVTGTTWESGTINGMLCNEKYKGDFHLQKYYTPENKRNHTRKNNGEVQSYYISENHEPIVSPEVWEKVQEVREQRKRDRNIGQDSTMKFQNRYPLSGMLICPYCGKTLRRRQVYKKKIQWLCSTYIEKGVKACKGIRIDDAELQGLNITEQTVIEEVVKNGKKHYCYTSKADFDCGIRNSTVSAEIEDGSVLPSVNRPRRTVIKL</sequence>
<dbReference type="Gene3D" id="3.90.1750.20">
    <property type="entry name" value="Putative Large Serine Recombinase, Chain B, Domain 2"/>
    <property type="match status" value="1"/>
</dbReference>
<proteinExistence type="predicted"/>
<feature type="domain" description="Recombinase" evidence="2">
    <location>
        <begin position="174"/>
        <end position="299"/>
    </location>
</feature>
<dbReference type="PROSITE" id="PS51736">
    <property type="entry name" value="RECOMBINASES_3"/>
    <property type="match status" value="1"/>
</dbReference>
<dbReference type="RefSeq" id="WP_158420910.1">
    <property type="nucleotide sequence ID" value="NZ_WNAK01000003.1"/>
</dbReference>
<gene>
    <name evidence="3" type="ORF">GMD30_10375</name>
</gene>
<organism evidence="3 4">
    <name type="scientific">Roseburia faecis</name>
    <dbReference type="NCBI Taxonomy" id="301302"/>
    <lineage>
        <taxon>Bacteria</taxon>
        <taxon>Bacillati</taxon>
        <taxon>Bacillota</taxon>
        <taxon>Clostridia</taxon>
        <taxon>Lachnospirales</taxon>
        <taxon>Lachnospiraceae</taxon>
        <taxon>Roseburia</taxon>
    </lineage>
</organism>
<feature type="domain" description="Resolvase/invertase-type recombinase catalytic" evidence="1">
    <location>
        <begin position="18"/>
        <end position="165"/>
    </location>
</feature>
<dbReference type="EMBL" id="WNAL01000019">
    <property type="protein sequence ID" value="MTR82093.1"/>
    <property type="molecule type" value="Genomic_DNA"/>
</dbReference>
<dbReference type="PROSITE" id="PS51737">
    <property type="entry name" value="RECOMBINASE_DNA_BIND"/>
    <property type="match status" value="1"/>
</dbReference>
<reference evidence="3 4" key="1">
    <citation type="journal article" date="2019" name="Nat. Med.">
        <title>A library of human gut bacterial isolates paired with longitudinal multiomics data enables mechanistic microbiome research.</title>
        <authorList>
            <person name="Poyet M."/>
            <person name="Groussin M."/>
            <person name="Gibbons S.M."/>
            <person name="Avila-Pacheco J."/>
            <person name="Jiang X."/>
            <person name="Kearney S.M."/>
            <person name="Perrotta A.R."/>
            <person name="Berdy B."/>
            <person name="Zhao S."/>
            <person name="Lieberman T.D."/>
            <person name="Swanson P.K."/>
            <person name="Smith M."/>
            <person name="Roesemann S."/>
            <person name="Alexander J.E."/>
            <person name="Rich S.A."/>
            <person name="Livny J."/>
            <person name="Vlamakis H."/>
            <person name="Clish C."/>
            <person name="Bullock K."/>
            <person name="Deik A."/>
            <person name="Scott J."/>
            <person name="Pierce K.A."/>
            <person name="Xavier R.J."/>
            <person name="Alm E.J."/>
        </authorList>
    </citation>
    <scope>NUCLEOTIDE SEQUENCE [LARGE SCALE GENOMIC DNA]</scope>
    <source>
        <strain evidence="3 4">BIOML-A1</strain>
    </source>
</reference>
<dbReference type="InterPro" id="IPR006119">
    <property type="entry name" value="Resolv_N"/>
</dbReference>
<comment type="caution">
    <text evidence="3">The sequence shown here is derived from an EMBL/GenBank/DDBJ whole genome shotgun (WGS) entry which is preliminary data.</text>
</comment>
<dbReference type="Pfam" id="PF13408">
    <property type="entry name" value="Zn_ribbon_recom"/>
    <property type="match status" value="1"/>
</dbReference>
<dbReference type="GO" id="GO:0000150">
    <property type="term" value="F:DNA strand exchange activity"/>
    <property type="evidence" value="ECO:0007669"/>
    <property type="project" value="InterPro"/>
</dbReference>
<dbReference type="SMART" id="SM00857">
    <property type="entry name" value="Resolvase"/>
    <property type="match status" value="1"/>
</dbReference>
<evidence type="ECO:0000313" key="4">
    <source>
        <dbReference type="Proteomes" id="UP000446657"/>
    </source>
</evidence>
<protein>
    <submittedName>
        <fullName evidence="3">Recombinase family protein</fullName>
    </submittedName>
</protein>
<dbReference type="InterPro" id="IPR050639">
    <property type="entry name" value="SSR_resolvase"/>
</dbReference>
<dbReference type="InterPro" id="IPR025827">
    <property type="entry name" value="Zn_ribbon_recom_dom"/>
</dbReference>
<evidence type="ECO:0000259" key="1">
    <source>
        <dbReference type="PROSITE" id="PS51736"/>
    </source>
</evidence>
<dbReference type="InterPro" id="IPR036162">
    <property type="entry name" value="Resolvase-like_N_sf"/>
</dbReference>
<dbReference type="SUPFAM" id="SSF53041">
    <property type="entry name" value="Resolvase-like"/>
    <property type="match status" value="1"/>
</dbReference>
<dbReference type="PANTHER" id="PTHR30461:SF23">
    <property type="entry name" value="DNA RECOMBINASE-RELATED"/>
    <property type="match status" value="1"/>
</dbReference>
<name>A0A844KQM3_9FIRM</name>
<dbReference type="AlphaFoldDB" id="A0A844KQM3"/>
<accession>A0A844KQM3</accession>
<dbReference type="Proteomes" id="UP000446657">
    <property type="component" value="Unassembled WGS sequence"/>
</dbReference>
<dbReference type="Pfam" id="PF07508">
    <property type="entry name" value="Recombinase"/>
    <property type="match status" value="1"/>
</dbReference>